<proteinExistence type="predicted"/>
<reference evidence="1 2" key="1">
    <citation type="submission" date="2020-08" db="EMBL/GenBank/DDBJ databases">
        <title>Sphingobacterium sp. DN00404 isolated from aquaculture water.</title>
        <authorList>
            <person name="Zhang M."/>
        </authorList>
    </citation>
    <scope>NUCLEOTIDE SEQUENCE [LARGE SCALE GENOMIC DNA]</scope>
    <source>
        <strain evidence="1 2">KCTC 42746</strain>
    </source>
</reference>
<dbReference type="EMBL" id="JACNYL010000003">
    <property type="protein sequence ID" value="MBD1422388.1"/>
    <property type="molecule type" value="Genomic_DNA"/>
</dbReference>
<evidence type="ECO:0000313" key="1">
    <source>
        <dbReference type="EMBL" id="MBD1422388.1"/>
    </source>
</evidence>
<comment type="caution">
    <text evidence="1">The sequence shown here is derived from an EMBL/GenBank/DDBJ whole genome shotgun (WGS) entry which is preliminary data.</text>
</comment>
<dbReference type="Proteomes" id="UP000651112">
    <property type="component" value="Unassembled WGS sequence"/>
</dbReference>
<gene>
    <name evidence="1" type="ORF">H8B21_12500</name>
</gene>
<keyword evidence="2" id="KW-1185">Reference proteome</keyword>
<dbReference type="RefSeq" id="WP_190314123.1">
    <property type="nucleotide sequence ID" value="NZ_JACNYL010000003.1"/>
</dbReference>
<organism evidence="1 2">
    <name type="scientific">Sphingobacterium chuzhouense</name>
    <dbReference type="NCBI Taxonomy" id="1742264"/>
    <lineage>
        <taxon>Bacteria</taxon>
        <taxon>Pseudomonadati</taxon>
        <taxon>Bacteroidota</taxon>
        <taxon>Sphingobacteriia</taxon>
        <taxon>Sphingobacteriales</taxon>
        <taxon>Sphingobacteriaceae</taxon>
        <taxon>Sphingobacterium</taxon>
    </lineage>
</organism>
<name>A0ABR7XTA5_9SPHI</name>
<protein>
    <recommendedName>
        <fullName evidence="3">Transposase</fullName>
    </recommendedName>
</protein>
<evidence type="ECO:0008006" key="3">
    <source>
        <dbReference type="Google" id="ProtNLM"/>
    </source>
</evidence>
<accession>A0ABR7XTA5</accession>
<evidence type="ECO:0000313" key="2">
    <source>
        <dbReference type="Proteomes" id="UP000651112"/>
    </source>
</evidence>
<sequence length="138" mass="16124">MKKSKKEIQLEAVKAIVSGELLLEEAMDKYSVKDKRTMLAWIKKTMPLLKVSEPTSSKRSKTLFDLPMETPLLRDTNSDLYHQDILKENALLKRVINLQDKVRELEEMNGQLVKHRNFLMEKVTSLELKIQLKDKEAR</sequence>